<accession>A0A9W6GH06</accession>
<sequence>MKKSFIEESFPVREVSEHSAREKNIRHGHISTLHIWWARRPLASSRATIYASLIPPPETPEEWNNERNFIIELSKWENSLESKIISKAIEKIRKANGNRPLRMLDPFAGGGSIPLEAMRLGLEAHAIDYNPVAVLILKCTLEYPQKFGKPVKVKVKEGMYEIEKEINPLLKEVKKWGSWVLEEAKKEIGRFYQPDPDGSVPVGYIWARTIPCQNPACGAEIPLMRQFWLAKKDKKKVSLFPYVEGKEVKFKIVGTGYGPMPEGFEPEEGTISRAHAKCLVCGGVVDDKTTRKLFQEGKAGQRMVAVVLTGKGEGKKYRLATEKDMEIFKEAEKYLEEKREKLMMEWGIDPVPDEPLPPKETLGFRVQRYGMLKWGDLFNSRQKLALITFVEKVRDWIKDSVNENNKFKKSVLTYLALILSRSIPFYSVITRWEPMRETPANVFGRQALPMMWDYIDINPLSNVTGSLNQNLEWIILVLEHLNKSQTLHSEPIINDSVSQASATSLPYPDNYFDAVFTDPPYYDNVPYSYLSDFFYVWLKRTVGDLYPELFATPLTPKTQEIVAYSHTEGGFEAGKRFFEENLKKSFQEIHRVLKPEGVAVIVYAHKSTAGWETLINSLLDCGLVITASWPVDTEMKERLRANESAALASSIYLVARKIKRIPVGYFNEVKDEIRQHLQTKLHKLWQEGVSGSDFFIAGIGSAIEVFGKYEKVMDYEGNIIRADKLLEFVREIVTDYAVREILHNGVAGEISPLTRFYILYRWLFGEAKAEFDEARKLAGSCGFELSNYFGKSFIRKEKEFIKVLGPQDRDLDTNPEAITPNTELIDILHKCLKLWNMGKSDDILKILQETGYGYKEVFYKVAQAVSECLSIESKEKKWLDGFLSGKDRYIEEIKKQSEPRQGRLI</sequence>
<comment type="caution">
    <text evidence="2">The sequence shown here is derived from an EMBL/GenBank/DDBJ whole genome shotgun (WGS) entry which is preliminary data.</text>
</comment>
<dbReference type="EMBL" id="BSDX01000001">
    <property type="protein sequence ID" value="GLI53726.1"/>
    <property type="molecule type" value="Genomic_DNA"/>
</dbReference>
<dbReference type="PROSITE" id="PS00092">
    <property type="entry name" value="N6_MTASE"/>
    <property type="match status" value="1"/>
</dbReference>
<keyword evidence="2" id="KW-0489">Methyltransferase</keyword>
<dbReference type="InterPro" id="IPR009537">
    <property type="entry name" value="DUF1156"/>
</dbReference>
<dbReference type="Pfam" id="PF06634">
    <property type="entry name" value="DUF1156"/>
    <property type="match status" value="1"/>
</dbReference>
<evidence type="ECO:0000313" key="3">
    <source>
        <dbReference type="Proteomes" id="UP001144297"/>
    </source>
</evidence>
<feature type="domain" description="DUF1156" evidence="1">
    <location>
        <begin position="10"/>
        <end position="69"/>
    </location>
</feature>
<evidence type="ECO:0000313" key="2">
    <source>
        <dbReference type="EMBL" id="GLI53726.1"/>
    </source>
</evidence>
<gene>
    <name evidence="2" type="ORF">TISLANDTSLP1_14190</name>
</gene>
<dbReference type="InterPro" id="IPR002052">
    <property type="entry name" value="DNA_methylase_N6_adenine_CS"/>
</dbReference>
<dbReference type="AlphaFoldDB" id="A0A9W6GH06"/>
<keyword evidence="2" id="KW-0808">Transferase</keyword>
<dbReference type="InterPro" id="IPR029063">
    <property type="entry name" value="SAM-dependent_MTases_sf"/>
</dbReference>
<dbReference type="Gene3D" id="3.40.50.150">
    <property type="entry name" value="Vaccinia Virus protein VP39"/>
    <property type="match status" value="2"/>
</dbReference>
<dbReference type="GO" id="GO:0032259">
    <property type="term" value="P:methylation"/>
    <property type="evidence" value="ECO:0007669"/>
    <property type="project" value="UniProtKB-KW"/>
</dbReference>
<name>A0A9W6GH06_9BACT</name>
<organism evidence="2 3">
    <name type="scientific">Thermodesulfovibrio yellowstonii</name>
    <dbReference type="NCBI Taxonomy" id="28262"/>
    <lineage>
        <taxon>Bacteria</taxon>
        <taxon>Pseudomonadati</taxon>
        <taxon>Nitrospirota</taxon>
        <taxon>Thermodesulfovibrionia</taxon>
        <taxon>Thermodesulfovibrionales</taxon>
        <taxon>Thermodesulfovibrionaceae</taxon>
        <taxon>Thermodesulfovibrio</taxon>
    </lineage>
</organism>
<proteinExistence type="predicted"/>
<evidence type="ECO:0000259" key="1">
    <source>
        <dbReference type="Pfam" id="PF06634"/>
    </source>
</evidence>
<reference evidence="2" key="1">
    <citation type="submission" date="2022-12" db="EMBL/GenBank/DDBJ databases">
        <title>Reference genome sequencing for broad-spectrum identification of bacterial and archaeal isolates by mass spectrometry.</title>
        <authorList>
            <person name="Sekiguchi Y."/>
            <person name="Tourlousse D.M."/>
        </authorList>
    </citation>
    <scope>NUCLEOTIDE SEQUENCE</scope>
    <source>
        <strain evidence="2">TSL-P1</strain>
    </source>
</reference>
<protein>
    <submittedName>
        <fullName evidence="2">DNA methylase</fullName>
    </submittedName>
</protein>
<keyword evidence="3" id="KW-1185">Reference proteome</keyword>
<dbReference type="GO" id="GO:0003676">
    <property type="term" value="F:nucleic acid binding"/>
    <property type="evidence" value="ECO:0007669"/>
    <property type="project" value="InterPro"/>
</dbReference>
<dbReference type="Proteomes" id="UP001144297">
    <property type="component" value="Unassembled WGS sequence"/>
</dbReference>
<dbReference type="SUPFAM" id="SSF53335">
    <property type="entry name" value="S-adenosyl-L-methionine-dependent methyltransferases"/>
    <property type="match status" value="1"/>
</dbReference>
<dbReference type="GO" id="GO:0008168">
    <property type="term" value="F:methyltransferase activity"/>
    <property type="evidence" value="ECO:0007669"/>
    <property type="project" value="UniProtKB-KW"/>
</dbReference>